<feature type="region of interest" description="Disordered" evidence="1">
    <location>
        <begin position="86"/>
        <end position="106"/>
    </location>
</feature>
<comment type="caution">
    <text evidence="2">The sequence shown here is derived from an EMBL/GenBank/DDBJ whole genome shotgun (WGS) entry which is preliminary data.</text>
</comment>
<reference evidence="2 3" key="1">
    <citation type="submission" date="2016-03" db="EMBL/GenBank/DDBJ databases">
        <title>Whole genome sequencing of Grifola frondosa 9006-11.</title>
        <authorList>
            <person name="Min B."/>
            <person name="Park H."/>
            <person name="Kim J.-G."/>
            <person name="Cho H."/>
            <person name="Oh Y.-L."/>
            <person name="Kong W.-S."/>
            <person name="Choi I.-G."/>
        </authorList>
    </citation>
    <scope>NUCLEOTIDE SEQUENCE [LARGE SCALE GENOMIC DNA]</scope>
    <source>
        <strain evidence="2 3">9006-11</strain>
    </source>
</reference>
<feature type="region of interest" description="Disordered" evidence="1">
    <location>
        <begin position="16"/>
        <end position="48"/>
    </location>
</feature>
<gene>
    <name evidence="2" type="ORF">A0H81_03703</name>
</gene>
<dbReference type="Proteomes" id="UP000092993">
    <property type="component" value="Unassembled WGS sequence"/>
</dbReference>
<keyword evidence="3" id="KW-1185">Reference proteome</keyword>
<organism evidence="2 3">
    <name type="scientific">Grifola frondosa</name>
    <name type="common">Maitake</name>
    <name type="synonym">Polyporus frondosus</name>
    <dbReference type="NCBI Taxonomy" id="5627"/>
    <lineage>
        <taxon>Eukaryota</taxon>
        <taxon>Fungi</taxon>
        <taxon>Dikarya</taxon>
        <taxon>Basidiomycota</taxon>
        <taxon>Agaricomycotina</taxon>
        <taxon>Agaricomycetes</taxon>
        <taxon>Polyporales</taxon>
        <taxon>Grifolaceae</taxon>
        <taxon>Grifola</taxon>
    </lineage>
</organism>
<sequence>MGAAPAMTTAPVAVTLGQESGRKSGLPPGVNSWKSQEEPGFSEPGSRRDEETLYYPANASPLNIFNIVAAAPRTCDAATAYNIEPSTQIRPNGDGEIVRVEGQPSP</sequence>
<evidence type="ECO:0000313" key="2">
    <source>
        <dbReference type="EMBL" id="OBZ76568.1"/>
    </source>
</evidence>
<evidence type="ECO:0000256" key="1">
    <source>
        <dbReference type="SAM" id="MobiDB-lite"/>
    </source>
</evidence>
<proteinExistence type="predicted"/>
<name>A0A1C7MID7_GRIFR</name>
<dbReference type="AlphaFoldDB" id="A0A1C7MID7"/>
<dbReference type="EMBL" id="LUGG01000003">
    <property type="protein sequence ID" value="OBZ76568.1"/>
    <property type="molecule type" value="Genomic_DNA"/>
</dbReference>
<evidence type="ECO:0000313" key="3">
    <source>
        <dbReference type="Proteomes" id="UP000092993"/>
    </source>
</evidence>
<accession>A0A1C7MID7</accession>
<protein>
    <submittedName>
        <fullName evidence="2">Uncharacterized protein</fullName>
    </submittedName>
</protein>